<organism evidence="3 4">
    <name type="scientific">Candidula unifasciata</name>
    <dbReference type="NCBI Taxonomy" id="100452"/>
    <lineage>
        <taxon>Eukaryota</taxon>
        <taxon>Metazoa</taxon>
        <taxon>Spiralia</taxon>
        <taxon>Lophotrochozoa</taxon>
        <taxon>Mollusca</taxon>
        <taxon>Gastropoda</taxon>
        <taxon>Heterobranchia</taxon>
        <taxon>Euthyneura</taxon>
        <taxon>Panpulmonata</taxon>
        <taxon>Eupulmonata</taxon>
        <taxon>Stylommatophora</taxon>
        <taxon>Helicina</taxon>
        <taxon>Helicoidea</taxon>
        <taxon>Geomitridae</taxon>
        <taxon>Candidula</taxon>
    </lineage>
</organism>
<gene>
    <name evidence="3" type="ORF">CUNI_LOCUS21205</name>
</gene>
<accession>A0A8S4A1E2</accession>
<reference evidence="3" key="1">
    <citation type="submission" date="2021-04" db="EMBL/GenBank/DDBJ databases">
        <authorList>
            <consortium name="Molecular Ecology Group"/>
        </authorList>
    </citation>
    <scope>NUCLEOTIDE SEQUENCE</scope>
</reference>
<dbReference type="SUPFAM" id="SSF50242">
    <property type="entry name" value="TIMP-like"/>
    <property type="match status" value="1"/>
</dbReference>
<feature type="domain" description="Neuregulin 2 N-terminal" evidence="2">
    <location>
        <begin position="36"/>
        <end position="123"/>
    </location>
</feature>
<dbReference type="Pfam" id="PF25518">
    <property type="entry name" value="NRG2_N"/>
    <property type="match status" value="1"/>
</dbReference>
<name>A0A8S4A1E2_9EUPU</name>
<dbReference type="OrthoDB" id="6132558at2759"/>
<dbReference type="InterPro" id="IPR008993">
    <property type="entry name" value="TIMP-like_OB-fold"/>
</dbReference>
<feature type="non-terminal residue" evidence="3">
    <location>
        <position position="151"/>
    </location>
</feature>
<evidence type="ECO:0000256" key="1">
    <source>
        <dbReference type="SAM" id="SignalP"/>
    </source>
</evidence>
<dbReference type="InterPro" id="IPR057909">
    <property type="entry name" value="NRG2_N"/>
</dbReference>
<feature type="signal peptide" evidence="1">
    <location>
        <begin position="1"/>
        <end position="23"/>
    </location>
</feature>
<dbReference type="AlphaFoldDB" id="A0A8S4A1E2"/>
<proteinExistence type="predicted"/>
<feature type="chain" id="PRO_5035840294" description="Neuregulin 2 N-terminal domain-containing protein" evidence="1">
    <location>
        <begin position="24"/>
        <end position="151"/>
    </location>
</feature>
<keyword evidence="4" id="KW-1185">Reference proteome</keyword>
<dbReference type="EMBL" id="CAJHNH020008443">
    <property type="protein sequence ID" value="CAG5135647.1"/>
    <property type="molecule type" value="Genomic_DNA"/>
</dbReference>
<comment type="caution">
    <text evidence="3">The sequence shown here is derived from an EMBL/GenBank/DDBJ whole genome shotgun (WGS) entry which is preliminary data.</text>
</comment>
<protein>
    <recommendedName>
        <fullName evidence="2">Neuregulin 2 N-terminal domain-containing protein</fullName>
    </recommendedName>
</protein>
<dbReference type="Gene3D" id="2.40.50.120">
    <property type="match status" value="1"/>
</dbReference>
<keyword evidence="1" id="KW-0732">Signal</keyword>
<evidence type="ECO:0000313" key="3">
    <source>
        <dbReference type="EMBL" id="CAG5135647.1"/>
    </source>
</evidence>
<evidence type="ECO:0000313" key="4">
    <source>
        <dbReference type="Proteomes" id="UP000678393"/>
    </source>
</evidence>
<feature type="non-terminal residue" evidence="3">
    <location>
        <position position="1"/>
    </location>
</feature>
<dbReference type="Proteomes" id="UP000678393">
    <property type="component" value="Unassembled WGS sequence"/>
</dbReference>
<sequence>MRWCRIRFVLLGLLLCVVDVVSGTCGQRFTDPPSSALLSDVVIEGKVRKTPESQPGQIYNITVAIRKKILKGAQLVGNGSPSKKITIARFRNGGRDSTNCVGSVQQGRTYFFFLKDISDPKGLHFEIMAMPVKKSKNMATELRKVLCENCG</sequence>
<evidence type="ECO:0000259" key="2">
    <source>
        <dbReference type="Pfam" id="PF25518"/>
    </source>
</evidence>